<name>A0A9J7DH12_MUSDO</name>
<keyword evidence="9 10" id="KW-0807">Transducer</keyword>
<evidence type="ECO:0000256" key="1">
    <source>
        <dbReference type="ARBA" id="ARBA00004651"/>
    </source>
</evidence>
<dbReference type="VEuPathDB" id="VectorBase:MDOMA2_009906"/>
<keyword evidence="8 10" id="KW-0675">Receptor</keyword>
<evidence type="ECO:0000256" key="6">
    <source>
        <dbReference type="ARBA" id="ARBA00022989"/>
    </source>
</evidence>
<dbReference type="GO" id="GO:0004984">
    <property type="term" value="F:olfactory receptor activity"/>
    <property type="evidence" value="ECO:0007669"/>
    <property type="project" value="InterPro"/>
</dbReference>
<feature type="transmembrane region" description="Helical" evidence="10">
    <location>
        <begin position="126"/>
        <end position="151"/>
    </location>
</feature>
<accession>A0A9J7DH12</accession>
<dbReference type="RefSeq" id="XP_019891912.1">
    <property type="nucleotide sequence ID" value="XM_020036353.2"/>
</dbReference>
<keyword evidence="11" id="KW-1185">Reference proteome</keyword>
<keyword evidence="2" id="KW-1003">Cell membrane</keyword>
<evidence type="ECO:0000256" key="2">
    <source>
        <dbReference type="ARBA" id="ARBA00022475"/>
    </source>
</evidence>
<evidence type="ECO:0000256" key="10">
    <source>
        <dbReference type="RuleBase" id="RU351113"/>
    </source>
</evidence>
<feature type="transmembrane region" description="Helical" evidence="10">
    <location>
        <begin position="33"/>
        <end position="57"/>
    </location>
</feature>
<dbReference type="PANTHER" id="PTHR21137">
    <property type="entry name" value="ODORANT RECEPTOR"/>
    <property type="match status" value="1"/>
</dbReference>
<evidence type="ECO:0000256" key="4">
    <source>
        <dbReference type="ARBA" id="ARBA00022692"/>
    </source>
</evidence>
<keyword evidence="5 10" id="KW-0552">Olfaction</keyword>
<feature type="transmembrane region" description="Helical" evidence="10">
    <location>
        <begin position="257"/>
        <end position="281"/>
    </location>
</feature>
<dbReference type="AlphaFoldDB" id="A0A9J7DH12"/>
<feature type="transmembrane region" description="Helical" evidence="10">
    <location>
        <begin position="69"/>
        <end position="87"/>
    </location>
</feature>
<evidence type="ECO:0000256" key="3">
    <source>
        <dbReference type="ARBA" id="ARBA00022606"/>
    </source>
</evidence>
<organism evidence="11 12">
    <name type="scientific">Musca domestica</name>
    <name type="common">House fly</name>
    <dbReference type="NCBI Taxonomy" id="7370"/>
    <lineage>
        <taxon>Eukaryota</taxon>
        <taxon>Metazoa</taxon>
        <taxon>Ecdysozoa</taxon>
        <taxon>Arthropoda</taxon>
        <taxon>Hexapoda</taxon>
        <taxon>Insecta</taxon>
        <taxon>Pterygota</taxon>
        <taxon>Neoptera</taxon>
        <taxon>Endopterygota</taxon>
        <taxon>Diptera</taxon>
        <taxon>Brachycera</taxon>
        <taxon>Muscomorpha</taxon>
        <taxon>Muscoidea</taxon>
        <taxon>Muscidae</taxon>
        <taxon>Musca</taxon>
    </lineage>
</organism>
<dbReference type="GO" id="GO:0005549">
    <property type="term" value="F:odorant binding"/>
    <property type="evidence" value="ECO:0007669"/>
    <property type="project" value="InterPro"/>
</dbReference>
<dbReference type="GO" id="GO:0007165">
    <property type="term" value="P:signal transduction"/>
    <property type="evidence" value="ECO:0007669"/>
    <property type="project" value="UniProtKB-KW"/>
</dbReference>
<dbReference type="PANTHER" id="PTHR21137:SF35">
    <property type="entry name" value="ODORANT RECEPTOR 19A-RELATED"/>
    <property type="match status" value="1"/>
</dbReference>
<dbReference type="KEGG" id="mde:101897222"/>
<evidence type="ECO:0000256" key="9">
    <source>
        <dbReference type="ARBA" id="ARBA00023224"/>
    </source>
</evidence>
<evidence type="ECO:0000313" key="11">
    <source>
        <dbReference type="Proteomes" id="UP001652621"/>
    </source>
</evidence>
<dbReference type="OrthoDB" id="7548151at2759"/>
<dbReference type="GeneID" id="101897222"/>
<dbReference type="Pfam" id="PF02949">
    <property type="entry name" value="7tm_6"/>
    <property type="match status" value="1"/>
</dbReference>
<feature type="transmembrane region" description="Helical" evidence="10">
    <location>
        <begin position="287"/>
        <end position="307"/>
    </location>
</feature>
<gene>
    <name evidence="12" type="primary">LOC101897222</name>
</gene>
<keyword evidence="4 10" id="KW-0812">Transmembrane</keyword>
<evidence type="ECO:0000256" key="8">
    <source>
        <dbReference type="ARBA" id="ARBA00023170"/>
    </source>
</evidence>
<dbReference type="GO" id="GO:0005886">
    <property type="term" value="C:plasma membrane"/>
    <property type="evidence" value="ECO:0007669"/>
    <property type="project" value="UniProtKB-SubCell"/>
</dbReference>
<keyword evidence="6 10" id="KW-1133">Transmembrane helix</keyword>
<comment type="caution">
    <text evidence="10">Lacks conserved residue(s) required for the propagation of feature annotation.</text>
</comment>
<dbReference type="Proteomes" id="UP001652621">
    <property type="component" value="Unplaced"/>
</dbReference>
<evidence type="ECO:0000313" key="12">
    <source>
        <dbReference type="RefSeq" id="XP_019891912.1"/>
    </source>
</evidence>
<evidence type="ECO:0000256" key="5">
    <source>
        <dbReference type="ARBA" id="ARBA00022725"/>
    </source>
</evidence>
<comment type="subcellular location">
    <subcellularLocation>
        <location evidence="1 10">Cell membrane</location>
        <topology evidence="1 10">Multi-pass membrane protein</topology>
    </subcellularLocation>
</comment>
<protein>
    <recommendedName>
        <fullName evidence="10">Odorant receptor</fullName>
    </recommendedName>
</protein>
<sequence>MTEEPNTKALFKTHFIAWRILGMSPPDNYRPLYWIYSILLNIFVTIGYPLHLIFGLFTSTTMYEIIQNVAINFTCSVCAMKTIAIWWRFNKVDVMFEIIQRQDQRFTSHEEIAYLRKEVYPPVRRIILLFSILCTFIGISGESAVLVTGLLGTWNLMYKAYFPFDVFASTKNYMAAHLYQFIGISYLILQNVVNDTFGASHLCLLRSQVRMLNIRVTKIGHDPKKSREENNQELLECIKVHKDLLEYRRQLEEIISIYMFFQILIAALNMCVVLVFIILFVRDIFTLAYYVSYLTSMIFEILPSCYYGTLLEDEFEDLAYALFSCNWPKQTLEFKKNLRIVAEQAKRRIYVTAWLFRINNNAFLIACKNAYTLFALVMNMK</sequence>
<proteinExistence type="inferred from homology"/>
<keyword evidence="7 10" id="KW-0472">Membrane</keyword>
<reference evidence="12" key="1">
    <citation type="submission" date="2025-08" db="UniProtKB">
        <authorList>
            <consortium name="RefSeq"/>
        </authorList>
    </citation>
    <scope>IDENTIFICATION</scope>
    <source>
        <strain evidence="12">Aabys</strain>
        <tissue evidence="12">Whole body</tissue>
    </source>
</reference>
<keyword evidence="3 10" id="KW-0716">Sensory transduction</keyword>
<evidence type="ECO:0000256" key="7">
    <source>
        <dbReference type="ARBA" id="ARBA00023136"/>
    </source>
</evidence>
<dbReference type="InterPro" id="IPR004117">
    <property type="entry name" value="7tm6_olfct_rcpt"/>
</dbReference>
<comment type="similarity">
    <text evidence="10">Belongs to the insect chemoreceptor superfamily. Heteromeric odorant receptor channel (TC 1.A.69) family.</text>
</comment>